<dbReference type="PANTHER" id="PTHR34220:SF11">
    <property type="entry name" value="SENSOR PROTEIN KINASE HPTS"/>
    <property type="match status" value="1"/>
</dbReference>
<feature type="domain" description="HAMP" evidence="13">
    <location>
        <begin position="302"/>
        <end position="354"/>
    </location>
</feature>
<dbReference type="AlphaFoldDB" id="A0A1V4HCB8"/>
<keyword evidence="10" id="KW-0902">Two-component regulatory system</keyword>
<reference evidence="15" key="1">
    <citation type="submission" date="2016-07" db="EMBL/GenBank/DDBJ databases">
        <authorList>
            <person name="Florea S."/>
            <person name="Webb J.S."/>
            <person name="Jaromczyk J."/>
            <person name="Schardl C.L."/>
        </authorList>
    </citation>
    <scope>NUCLEOTIDE SEQUENCE [LARGE SCALE GENOMIC DNA]</scope>
    <source>
        <strain evidence="15">CY1</strain>
    </source>
</reference>
<dbReference type="Pfam" id="PF00672">
    <property type="entry name" value="HAMP"/>
    <property type="match status" value="1"/>
</dbReference>
<dbReference type="SUPFAM" id="SSF55874">
    <property type="entry name" value="ATPase domain of HSP90 chaperone/DNA topoisomerase II/histidine kinase"/>
    <property type="match status" value="1"/>
</dbReference>
<sequence length="573" mass="65365">MTIHKRQLFFSLRLKFLLVFTLFIVAPILLMLYLYFVQSDKIFMKQMTDTQTQVLKRVTDRADDMLNRTLNVSNLLTNDYDVLQLLRSSGQSDLDDYPTYQRVIGLQNKMDNLISYILDNHAIVAVYGFNGSMYATNQDEQILKVMPDYVKQAKDKNGAPAWDVNPSLKVKGLEGNQEGGFITMVRLIKGETTKGYGLVFIAFPIKEMFLVSNGLEEDSPAQFLISDNNRLLWGRNELWNRTESGDEASTFAQTLKATGWQLRWIPMQEQWVQQLKNVRTATTWSVIVVFACFLFIYVLFTLRLMKPIRSLVQAMGKAASGNFEKPALAGGNDEIGLLNHHFNRMLSSLKEMVTTLREEQQLKEEARFHALQAQISPHFLFNALNSIKWLALFSGAKNVGDMITSLGIMLSYSMKQENEVVTLRDELDFIQHYFSLQKIRFNDNIELSIHVDESLLSACMLKFTLQPIVENSIIHGNRMPLSIHIAAYQEDDLLFVTITDNGQGLSERKLAAGATEESDPIRQGKYSGIGLENVQSRIRMHFGEPYGLFMRNGTDVGAETVIKLPWNRMEDPE</sequence>
<evidence type="ECO:0000259" key="13">
    <source>
        <dbReference type="PROSITE" id="PS50885"/>
    </source>
</evidence>
<dbReference type="GO" id="GO:0005886">
    <property type="term" value="C:plasma membrane"/>
    <property type="evidence" value="ECO:0007669"/>
    <property type="project" value="UniProtKB-SubCell"/>
</dbReference>
<evidence type="ECO:0000256" key="12">
    <source>
        <dbReference type="SAM" id="Phobius"/>
    </source>
</evidence>
<dbReference type="Pfam" id="PF06580">
    <property type="entry name" value="His_kinase"/>
    <property type="match status" value="1"/>
</dbReference>
<dbReference type="STRING" id="1469647.BC351_07330"/>
<dbReference type="CDD" id="cd06225">
    <property type="entry name" value="HAMP"/>
    <property type="match status" value="1"/>
</dbReference>
<keyword evidence="5 12" id="KW-0812">Transmembrane</keyword>
<keyword evidence="7" id="KW-0418">Kinase</keyword>
<comment type="subcellular location">
    <subcellularLocation>
        <location evidence="1">Cell membrane</location>
        <topology evidence="1">Multi-pass membrane protein</topology>
    </subcellularLocation>
</comment>
<evidence type="ECO:0000256" key="4">
    <source>
        <dbReference type="ARBA" id="ARBA00022679"/>
    </source>
</evidence>
<keyword evidence="8" id="KW-0067">ATP-binding</keyword>
<dbReference type="PANTHER" id="PTHR34220">
    <property type="entry name" value="SENSOR HISTIDINE KINASE YPDA"/>
    <property type="match status" value="1"/>
</dbReference>
<evidence type="ECO:0000256" key="5">
    <source>
        <dbReference type="ARBA" id="ARBA00022692"/>
    </source>
</evidence>
<gene>
    <name evidence="14" type="ORF">BC351_07330</name>
</gene>
<dbReference type="Gene3D" id="6.10.340.10">
    <property type="match status" value="1"/>
</dbReference>
<accession>A0A1V4HCB8</accession>
<evidence type="ECO:0000313" key="14">
    <source>
        <dbReference type="EMBL" id="OPH50462.1"/>
    </source>
</evidence>
<proteinExistence type="predicted"/>
<evidence type="ECO:0000256" key="9">
    <source>
        <dbReference type="ARBA" id="ARBA00022989"/>
    </source>
</evidence>
<keyword evidence="6" id="KW-0547">Nucleotide-binding</keyword>
<dbReference type="EMBL" id="MBTG01000034">
    <property type="protein sequence ID" value="OPH50462.1"/>
    <property type="molecule type" value="Genomic_DNA"/>
</dbReference>
<dbReference type="InterPro" id="IPR036890">
    <property type="entry name" value="HATPase_C_sf"/>
</dbReference>
<keyword evidence="2" id="KW-1003">Cell membrane</keyword>
<keyword evidence="4" id="KW-0808">Transferase</keyword>
<keyword evidence="15" id="KW-1185">Reference proteome</keyword>
<evidence type="ECO:0000256" key="1">
    <source>
        <dbReference type="ARBA" id="ARBA00004651"/>
    </source>
</evidence>
<feature type="transmembrane region" description="Helical" evidence="12">
    <location>
        <begin position="284"/>
        <end position="305"/>
    </location>
</feature>
<evidence type="ECO:0000256" key="8">
    <source>
        <dbReference type="ARBA" id="ARBA00022840"/>
    </source>
</evidence>
<dbReference type="Proteomes" id="UP000190626">
    <property type="component" value="Unassembled WGS sequence"/>
</dbReference>
<organism evidence="14 15">
    <name type="scientific">Paenibacillus ferrarius</name>
    <dbReference type="NCBI Taxonomy" id="1469647"/>
    <lineage>
        <taxon>Bacteria</taxon>
        <taxon>Bacillati</taxon>
        <taxon>Bacillota</taxon>
        <taxon>Bacilli</taxon>
        <taxon>Bacillales</taxon>
        <taxon>Paenibacillaceae</taxon>
        <taxon>Paenibacillus</taxon>
    </lineage>
</organism>
<feature type="transmembrane region" description="Helical" evidence="12">
    <location>
        <begin position="12"/>
        <end position="36"/>
    </location>
</feature>
<dbReference type="OrthoDB" id="2493994at2"/>
<keyword evidence="3" id="KW-0597">Phosphoprotein</keyword>
<name>A0A1V4HCB8_9BACL</name>
<dbReference type="PROSITE" id="PS50885">
    <property type="entry name" value="HAMP"/>
    <property type="match status" value="1"/>
</dbReference>
<dbReference type="InterPro" id="IPR010559">
    <property type="entry name" value="Sig_transdc_His_kin_internal"/>
</dbReference>
<evidence type="ECO:0000313" key="15">
    <source>
        <dbReference type="Proteomes" id="UP000190626"/>
    </source>
</evidence>
<dbReference type="RefSeq" id="WP_079417589.1">
    <property type="nucleotide sequence ID" value="NZ_MBTG01000034.1"/>
</dbReference>
<dbReference type="GO" id="GO:0000155">
    <property type="term" value="F:phosphorelay sensor kinase activity"/>
    <property type="evidence" value="ECO:0007669"/>
    <property type="project" value="InterPro"/>
</dbReference>
<comment type="caution">
    <text evidence="14">The sequence shown here is derived from an EMBL/GenBank/DDBJ whole genome shotgun (WGS) entry which is preliminary data.</text>
</comment>
<keyword evidence="9 12" id="KW-1133">Transmembrane helix</keyword>
<dbReference type="SMART" id="SM00304">
    <property type="entry name" value="HAMP"/>
    <property type="match status" value="1"/>
</dbReference>
<dbReference type="InterPro" id="IPR003594">
    <property type="entry name" value="HATPase_dom"/>
</dbReference>
<evidence type="ECO:0000256" key="6">
    <source>
        <dbReference type="ARBA" id="ARBA00022741"/>
    </source>
</evidence>
<dbReference type="Pfam" id="PF02518">
    <property type="entry name" value="HATPase_c"/>
    <property type="match status" value="1"/>
</dbReference>
<evidence type="ECO:0000256" key="3">
    <source>
        <dbReference type="ARBA" id="ARBA00022553"/>
    </source>
</evidence>
<evidence type="ECO:0000256" key="11">
    <source>
        <dbReference type="ARBA" id="ARBA00023136"/>
    </source>
</evidence>
<evidence type="ECO:0000256" key="10">
    <source>
        <dbReference type="ARBA" id="ARBA00023012"/>
    </source>
</evidence>
<dbReference type="InterPro" id="IPR003660">
    <property type="entry name" value="HAMP_dom"/>
</dbReference>
<keyword evidence="11 12" id="KW-0472">Membrane</keyword>
<dbReference type="GO" id="GO:0005524">
    <property type="term" value="F:ATP binding"/>
    <property type="evidence" value="ECO:0007669"/>
    <property type="project" value="UniProtKB-KW"/>
</dbReference>
<dbReference type="InterPro" id="IPR050640">
    <property type="entry name" value="Bact_2-comp_sensor_kinase"/>
</dbReference>
<dbReference type="Gene3D" id="3.30.565.10">
    <property type="entry name" value="Histidine kinase-like ATPase, C-terminal domain"/>
    <property type="match status" value="1"/>
</dbReference>
<protein>
    <recommendedName>
        <fullName evidence="13">HAMP domain-containing protein</fullName>
    </recommendedName>
</protein>
<evidence type="ECO:0000256" key="7">
    <source>
        <dbReference type="ARBA" id="ARBA00022777"/>
    </source>
</evidence>
<evidence type="ECO:0000256" key="2">
    <source>
        <dbReference type="ARBA" id="ARBA00022475"/>
    </source>
</evidence>
<dbReference type="SUPFAM" id="SSF158472">
    <property type="entry name" value="HAMP domain-like"/>
    <property type="match status" value="1"/>
</dbReference>